<feature type="region of interest" description="Disordered" evidence="5">
    <location>
        <begin position="123"/>
        <end position="191"/>
    </location>
</feature>
<feature type="region of interest" description="Disordered" evidence="5">
    <location>
        <begin position="1"/>
        <end position="60"/>
    </location>
</feature>
<dbReference type="GeneID" id="91096634"/>
<dbReference type="CDD" id="cd14279">
    <property type="entry name" value="CUE"/>
    <property type="match status" value="1"/>
</dbReference>
<feature type="compositionally biased region" description="Low complexity" evidence="5">
    <location>
        <begin position="356"/>
        <end position="370"/>
    </location>
</feature>
<dbReference type="PANTHER" id="PTHR46651:SF1">
    <property type="entry name" value="SMALL MUTS RELATED FAMILY PROTEIN"/>
    <property type="match status" value="1"/>
</dbReference>
<feature type="compositionally biased region" description="Low complexity" evidence="5">
    <location>
        <begin position="31"/>
        <end position="43"/>
    </location>
</feature>
<evidence type="ECO:0000256" key="2">
    <source>
        <dbReference type="ARBA" id="ARBA00022771"/>
    </source>
</evidence>
<keyword evidence="1 4" id="KW-0479">Metal-binding</keyword>
<feature type="compositionally biased region" description="Polar residues" evidence="5">
    <location>
        <begin position="523"/>
        <end position="534"/>
    </location>
</feature>
<feature type="compositionally biased region" description="Low complexity" evidence="5">
    <location>
        <begin position="301"/>
        <end position="310"/>
    </location>
</feature>
<dbReference type="Pfam" id="PF08590">
    <property type="entry name" value="DUF1771"/>
    <property type="match status" value="1"/>
</dbReference>
<proteinExistence type="predicted"/>
<evidence type="ECO:0000256" key="3">
    <source>
        <dbReference type="ARBA" id="ARBA00022833"/>
    </source>
</evidence>
<evidence type="ECO:0000259" key="6">
    <source>
        <dbReference type="PROSITE" id="PS50103"/>
    </source>
</evidence>
<feature type="compositionally biased region" description="Basic and acidic residues" evidence="5">
    <location>
        <begin position="377"/>
        <end position="388"/>
    </location>
</feature>
<feature type="compositionally biased region" description="Low complexity" evidence="5">
    <location>
        <begin position="318"/>
        <end position="334"/>
    </location>
</feature>
<dbReference type="InterPro" id="IPR000571">
    <property type="entry name" value="Znf_CCCH"/>
</dbReference>
<dbReference type="RefSeq" id="XP_066077787.1">
    <property type="nucleotide sequence ID" value="XM_066221690.1"/>
</dbReference>
<dbReference type="Pfam" id="PF00642">
    <property type="entry name" value="zf-CCCH"/>
    <property type="match status" value="1"/>
</dbReference>
<feature type="compositionally biased region" description="Low complexity" evidence="5">
    <location>
        <begin position="166"/>
        <end position="177"/>
    </location>
</feature>
<feature type="region of interest" description="Disordered" evidence="5">
    <location>
        <begin position="419"/>
        <end position="482"/>
    </location>
</feature>
<dbReference type="InterPro" id="IPR053242">
    <property type="entry name" value="PAM2-like_domain"/>
</dbReference>
<evidence type="ECO:0000256" key="1">
    <source>
        <dbReference type="ARBA" id="ARBA00022723"/>
    </source>
</evidence>
<dbReference type="Pfam" id="PF14608">
    <property type="entry name" value="zf-CCCH_2"/>
    <property type="match status" value="1"/>
</dbReference>
<feature type="region of interest" description="Disordered" evidence="5">
    <location>
        <begin position="585"/>
        <end position="608"/>
    </location>
</feature>
<keyword evidence="8" id="KW-1185">Reference proteome</keyword>
<dbReference type="SMART" id="SM00356">
    <property type="entry name" value="ZnF_C3H1"/>
    <property type="match status" value="2"/>
</dbReference>
<feature type="compositionally biased region" description="Low complexity" evidence="5">
    <location>
        <begin position="125"/>
        <end position="150"/>
    </location>
</feature>
<dbReference type="EMBL" id="CP144105">
    <property type="protein sequence ID" value="WWC91024.1"/>
    <property type="molecule type" value="Genomic_DNA"/>
</dbReference>
<dbReference type="Gene3D" id="4.10.1000.10">
    <property type="entry name" value="Zinc finger, CCCH-type"/>
    <property type="match status" value="1"/>
</dbReference>
<organism evidence="7 8">
    <name type="scientific">Kwoniella dendrophila CBS 6074</name>
    <dbReference type="NCBI Taxonomy" id="1295534"/>
    <lineage>
        <taxon>Eukaryota</taxon>
        <taxon>Fungi</taxon>
        <taxon>Dikarya</taxon>
        <taxon>Basidiomycota</taxon>
        <taxon>Agaricomycotina</taxon>
        <taxon>Tremellomycetes</taxon>
        <taxon>Tremellales</taxon>
        <taxon>Cryptococcaceae</taxon>
        <taxon>Kwoniella</taxon>
    </lineage>
</organism>
<dbReference type="Gene3D" id="3.30.1370.110">
    <property type="match status" value="1"/>
</dbReference>
<gene>
    <name evidence="7" type="ORF">L201_005964</name>
</gene>
<keyword evidence="3 4" id="KW-0862">Zinc</keyword>
<reference evidence="7 8" key="1">
    <citation type="submission" date="2024-01" db="EMBL/GenBank/DDBJ databases">
        <title>Comparative genomics of Cryptococcus and Kwoniella reveals pathogenesis evolution and contrasting modes of karyotype evolution via chromosome fusion or intercentromeric recombination.</title>
        <authorList>
            <person name="Coelho M.A."/>
            <person name="David-Palma M."/>
            <person name="Shea T."/>
            <person name="Bowers K."/>
            <person name="McGinley-Smith S."/>
            <person name="Mohammad A.W."/>
            <person name="Gnirke A."/>
            <person name="Yurkov A.M."/>
            <person name="Nowrousian M."/>
            <person name="Sun S."/>
            <person name="Cuomo C.A."/>
            <person name="Heitman J."/>
        </authorList>
    </citation>
    <scope>NUCLEOTIDE SEQUENCE [LARGE SCALE GENOMIC DNA]</scope>
    <source>
        <strain evidence="7 8">CBS 6074</strain>
    </source>
</reference>
<dbReference type="InterPro" id="IPR036063">
    <property type="entry name" value="Smr_dom_sf"/>
</dbReference>
<dbReference type="AlphaFoldDB" id="A0AAX4K1H2"/>
<feature type="compositionally biased region" description="Polar residues" evidence="5">
    <location>
        <begin position="419"/>
        <end position="432"/>
    </location>
</feature>
<feature type="compositionally biased region" description="Polar residues" evidence="5">
    <location>
        <begin position="451"/>
        <end position="463"/>
    </location>
</feature>
<feature type="domain" description="C3H1-type" evidence="6">
    <location>
        <begin position="683"/>
        <end position="710"/>
    </location>
</feature>
<dbReference type="Proteomes" id="UP001355207">
    <property type="component" value="Chromosome 8"/>
</dbReference>
<dbReference type="GO" id="GO:0008270">
    <property type="term" value="F:zinc ion binding"/>
    <property type="evidence" value="ECO:0007669"/>
    <property type="project" value="UniProtKB-KW"/>
</dbReference>
<dbReference type="InterPro" id="IPR013899">
    <property type="entry name" value="DUF1771"/>
</dbReference>
<keyword evidence="2 4" id="KW-0863">Zinc-finger</keyword>
<dbReference type="PROSITE" id="PS50103">
    <property type="entry name" value="ZF_C3H1"/>
    <property type="match status" value="2"/>
</dbReference>
<feature type="compositionally biased region" description="Polar residues" evidence="5">
    <location>
        <begin position="182"/>
        <end position="191"/>
    </location>
</feature>
<dbReference type="SUPFAM" id="SSF90229">
    <property type="entry name" value="CCCH zinc finger"/>
    <property type="match status" value="1"/>
</dbReference>
<dbReference type="InterPro" id="IPR036855">
    <property type="entry name" value="Znf_CCCH_sf"/>
</dbReference>
<feature type="compositionally biased region" description="Polar residues" evidence="5">
    <location>
        <begin position="44"/>
        <end position="60"/>
    </location>
</feature>
<feature type="zinc finger region" description="C3H1-type" evidence="4">
    <location>
        <begin position="659"/>
        <end position="682"/>
    </location>
</feature>
<name>A0AAX4K1H2_9TREE</name>
<dbReference type="SMART" id="SM01162">
    <property type="entry name" value="DUF1771"/>
    <property type="match status" value="1"/>
</dbReference>
<protein>
    <recommendedName>
        <fullName evidence="6">C3H1-type domain-containing protein</fullName>
    </recommendedName>
</protein>
<dbReference type="PANTHER" id="PTHR46651">
    <property type="entry name" value="POLYADENYLATE-BINDING PROTEIN-INTERACTING PROTEIN 7"/>
    <property type="match status" value="1"/>
</dbReference>
<accession>A0AAX4K1H2</accession>
<feature type="compositionally biased region" description="Polar residues" evidence="5">
    <location>
        <begin position="1"/>
        <end position="16"/>
    </location>
</feature>
<feature type="region of interest" description="Disordered" evidence="5">
    <location>
        <begin position="523"/>
        <end position="542"/>
    </location>
</feature>
<sequence>MTTNDNPTSPPLSSYDTPIIGGQGGGIELPSDNSHSKTSSGSSTPNQFNDSTLRSPSSRKPVNLNFIGLGVPNLPDPNSTGNGISPAAAAAAAAPTPSLIVTTYPHLAHYIFGLLQNVNISPTKHTTTTNNNSTHGQGQGQHPLSVSSSGESDEEDSNSPSPPDSSTPSLTSTQDDPILQTPKKQSNIRLENNHSIGISGLERDSLVKKIVELLDNEEEEKVKDVLKPFMGDLAKDDILMDQVCLDCMHRRKDDIEQVPYAPHFTPTRARASPNPNSSHPLRPFTPTRVPSFRNRTPLGRPHSPSPALAQPAPPIPSAHPVAPSSSSGQSSSGSPVISPKMLNAKAATFSPTARAGTLTSTASGTGTGSTPFLPSDPWKDITASDHPPRSASPFGAIGPTSMSRTNSSIAIAAPLFSDKSSPFHSPMGTPNRTTKKLPDLFNSPGLGSGSGINTPSFSRTSSYKGVIPDDDDDDEFSPFGKGLPKLHYQDPTSFLSSEAKPFSPFNPNATSYAHSNDAFGGNYSESSFDSSQEYGTDEELAGSGMTPLDVLCSVFTSIPRSELEDALHRSGYDFESAMGYLVSQHTHGTRSGASTPQRVSSPRPTLLGVGNRGGNIPGMINHHAPERGYFHQGGRSFRGDLSPGFQHQAGTRSPIGGNPNAGKMCRYFLAGECRRSDCRFSHDIDRALCRFWLRGHCAKGPNCEFLHQLPNNLDPNALSSAMAHVEISSDGYARPSSPSLYTPVDDYPDLLSARIGRGGTRFDPSRNRFANAVKRAAPVPVASFQLSGSGLRQSPLLTNQQISPNLPSPSLVAALPKPSARIKLRPPSLLPTLKTGSETNEQYMSTRSTAIRLGHARNACLARAADAFRRGDGSAAKRFSREGKALNQRMLNETSEASQQLIKQRRIEAQIAIRERDSNWSNDPLDRSEKGKECAGGLGVIMGIASSKISGAENLSSSERYEALLDLHTLHGNEAQEIAGQFLAELERENFRGLAYIVIGEEKHVASQDPLRGASKVRLGTSIKQVLAEWGYAWNESAGVICVDPCRF</sequence>
<evidence type="ECO:0000313" key="8">
    <source>
        <dbReference type="Proteomes" id="UP001355207"/>
    </source>
</evidence>
<evidence type="ECO:0000256" key="4">
    <source>
        <dbReference type="PROSITE-ProRule" id="PRU00723"/>
    </source>
</evidence>
<feature type="domain" description="C3H1-type" evidence="6">
    <location>
        <begin position="659"/>
        <end position="682"/>
    </location>
</feature>
<dbReference type="Gene3D" id="3.30.1370.210">
    <property type="match status" value="1"/>
</dbReference>
<evidence type="ECO:0000256" key="5">
    <source>
        <dbReference type="SAM" id="MobiDB-lite"/>
    </source>
</evidence>
<evidence type="ECO:0000313" key="7">
    <source>
        <dbReference type="EMBL" id="WWC91024.1"/>
    </source>
</evidence>
<feature type="region of interest" description="Disordered" evidence="5">
    <location>
        <begin position="264"/>
        <end position="338"/>
    </location>
</feature>
<feature type="region of interest" description="Disordered" evidence="5">
    <location>
        <begin position="356"/>
        <end position="402"/>
    </location>
</feature>
<feature type="zinc finger region" description="C3H1-type" evidence="4">
    <location>
        <begin position="683"/>
        <end position="710"/>
    </location>
</feature>
<feature type="compositionally biased region" description="Polar residues" evidence="5">
    <location>
        <begin position="585"/>
        <end position="603"/>
    </location>
</feature>